<keyword evidence="1" id="KW-0472">Membrane</keyword>
<dbReference type="AlphaFoldDB" id="Q7XXE3"/>
<dbReference type="Proteomes" id="UP000000763">
    <property type="component" value="Chromosome 4"/>
</dbReference>
<name>Q7XXE3_ORYSJ</name>
<evidence type="ECO:0000256" key="1">
    <source>
        <dbReference type="SAM" id="Phobius"/>
    </source>
</evidence>
<accession>Q7XXE3</accession>
<dbReference type="EMBL" id="AL662985">
    <property type="protein sequence ID" value="CAD39451.2"/>
    <property type="molecule type" value="Genomic_DNA"/>
</dbReference>
<feature type="transmembrane region" description="Helical" evidence="1">
    <location>
        <begin position="43"/>
        <end position="68"/>
    </location>
</feature>
<evidence type="ECO:0000313" key="3">
    <source>
        <dbReference type="Proteomes" id="UP000000763"/>
    </source>
</evidence>
<gene>
    <name evidence="2" type="primary">OSJNBa0095H06.10</name>
</gene>
<reference evidence="3" key="2">
    <citation type="journal article" date="2008" name="Nucleic Acids Res.">
        <title>The rice annotation project database (RAP-DB): 2008 update.</title>
        <authorList>
            <consortium name="The rice annotation project (RAP)"/>
        </authorList>
    </citation>
    <scope>GENOME REANNOTATION</scope>
    <source>
        <strain evidence="3">cv. Nipponbare</strain>
    </source>
</reference>
<keyword evidence="1" id="KW-1133">Transmembrane helix</keyword>
<reference evidence="3" key="1">
    <citation type="journal article" date="2005" name="Nature">
        <title>The map-based sequence of the rice genome.</title>
        <authorList>
            <consortium name="International rice genome sequencing project (IRGSP)"/>
            <person name="Matsumoto T."/>
            <person name="Wu J."/>
            <person name="Kanamori H."/>
            <person name="Katayose Y."/>
            <person name="Fujisawa M."/>
            <person name="Namiki N."/>
            <person name="Mizuno H."/>
            <person name="Yamamoto K."/>
            <person name="Antonio B.A."/>
            <person name="Baba T."/>
            <person name="Sakata K."/>
            <person name="Nagamura Y."/>
            <person name="Aoki H."/>
            <person name="Arikawa K."/>
            <person name="Arita K."/>
            <person name="Bito T."/>
            <person name="Chiden Y."/>
            <person name="Fujitsuka N."/>
            <person name="Fukunaka R."/>
            <person name="Hamada M."/>
            <person name="Harada C."/>
            <person name="Hayashi A."/>
            <person name="Hijishita S."/>
            <person name="Honda M."/>
            <person name="Hosokawa S."/>
            <person name="Ichikawa Y."/>
            <person name="Idonuma A."/>
            <person name="Iijima M."/>
            <person name="Ikeda M."/>
            <person name="Ikeno M."/>
            <person name="Ito K."/>
            <person name="Ito S."/>
            <person name="Ito T."/>
            <person name="Ito Y."/>
            <person name="Ito Y."/>
            <person name="Iwabuchi A."/>
            <person name="Kamiya K."/>
            <person name="Karasawa W."/>
            <person name="Kurita K."/>
            <person name="Katagiri S."/>
            <person name="Kikuta A."/>
            <person name="Kobayashi H."/>
            <person name="Kobayashi N."/>
            <person name="Machita K."/>
            <person name="Maehara T."/>
            <person name="Masukawa M."/>
            <person name="Mizubayashi T."/>
            <person name="Mukai Y."/>
            <person name="Nagasaki H."/>
            <person name="Nagata Y."/>
            <person name="Naito S."/>
            <person name="Nakashima M."/>
            <person name="Nakama Y."/>
            <person name="Nakamichi Y."/>
            <person name="Nakamura M."/>
            <person name="Meguro A."/>
            <person name="Negishi M."/>
            <person name="Ohta I."/>
            <person name="Ohta T."/>
            <person name="Okamoto M."/>
            <person name="Ono N."/>
            <person name="Saji S."/>
            <person name="Sakaguchi M."/>
            <person name="Sakai K."/>
            <person name="Shibata M."/>
            <person name="Shimokawa T."/>
            <person name="Song J."/>
            <person name="Takazaki Y."/>
            <person name="Terasawa K."/>
            <person name="Tsugane M."/>
            <person name="Tsuji K."/>
            <person name="Ueda S."/>
            <person name="Waki K."/>
            <person name="Yamagata H."/>
            <person name="Yamamoto M."/>
            <person name="Yamamoto S."/>
            <person name="Yamane H."/>
            <person name="Yoshiki S."/>
            <person name="Yoshihara R."/>
            <person name="Yukawa K."/>
            <person name="Zhong H."/>
            <person name="Yano M."/>
            <person name="Yuan Q."/>
            <person name="Ouyang S."/>
            <person name="Liu J."/>
            <person name="Jones K.M."/>
            <person name="Gansberger K."/>
            <person name="Moffat K."/>
            <person name="Hill J."/>
            <person name="Bera J."/>
            <person name="Fadrosh D."/>
            <person name="Jin S."/>
            <person name="Johri S."/>
            <person name="Kim M."/>
            <person name="Overton L."/>
            <person name="Reardon M."/>
            <person name="Tsitrin T."/>
            <person name="Vuong H."/>
            <person name="Weaver B."/>
            <person name="Ciecko A."/>
            <person name="Tallon L."/>
            <person name="Jackson J."/>
            <person name="Pai G."/>
            <person name="Aken S.V."/>
            <person name="Utterback T."/>
            <person name="Reidmuller S."/>
            <person name="Feldblyum T."/>
            <person name="Hsiao J."/>
            <person name="Zismann V."/>
            <person name="Iobst S."/>
            <person name="de Vazeille A.R."/>
            <person name="Buell C.R."/>
            <person name="Ying K."/>
            <person name="Li Y."/>
            <person name="Lu T."/>
            <person name="Huang Y."/>
            <person name="Zhao Q."/>
            <person name="Feng Q."/>
            <person name="Zhang L."/>
            <person name="Zhu J."/>
            <person name="Weng Q."/>
            <person name="Mu J."/>
            <person name="Lu Y."/>
            <person name="Fan D."/>
            <person name="Liu Y."/>
            <person name="Guan J."/>
            <person name="Zhang Y."/>
            <person name="Yu S."/>
            <person name="Liu X."/>
            <person name="Zhang Y."/>
            <person name="Hong G."/>
            <person name="Han B."/>
            <person name="Choisne N."/>
            <person name="Demange N."/>
            <person name="Orjeda G."/>
            <person name="Samain S."/>
            <person name="Cattolico L."/>
            <person name="Pelletier E."/>
            <person name="Couloux A."/>
            <person name="Segurens B."/>
            <person name="Wincker P."/>
            <person name="D'Hont A."/>
            <person name="Scarpelli C."/>
            <person name="Weissenbach J."/>
            <person name="Salanoubat M."/>
            <person name="Quetier F."/>
            <person name="Yu Y."/>
            <person name="Kim H.R."/>
            <person name="Rambo T."/>
            <person name="Currie J."/>
            <person name="Collura K."/>
            <person name="Luo M."/>
            <person name="Yang T."/>
            <person name="Ammiraju J.S.S."/>
            <person name="Engler F."/>
            <person name="Soderlund C."/>
            <person name="Wing R.A."/>
            <person name="Palmer L.E."/>
            <person name="de la Bastide M."/>
            <person name="Spiegel L."/>
            <person name="Nascimento L."/>
            <person name="Zutavern T."/>
            <person name="O'Shaughnessy A."/>
            <person name="Dike S."/>
            <person name="Dedhia N."/>
            <person name="Preston R."/>
            <person name="Balija V."/>
            <person name="McCombie W.R."/>
            <person name="Chow T."/>
            <person name="Chen H."/>
            <person name="Chung M."/>
            <person name="Chen C."/>
            <person name="Shaw J."/>
            <person name="Wu H."/>
            <person name="Hsiao K."/>
            <person name="Chao Y."/>
            <person name="Chu M."/>
            <person name="Cheng C."/>
            <person name="Hour A."/>
            <person name="Lee P."/>
            <person name="Lin S."/>
            <person name="Lin Y."/>
            <person name="Liou J."/>
            <person name="Liu S."/>
            <person name="Hsing Y."/>
            <person name="Raghuvanshi S."/>
            <person name="Mohanty A."/>
            <person name="Bharti A.K."/>
            <person name="Gaur A."/>
            <person name="Gupta V."/>
            <person name="Kumar D."/>
            <person name="Ravi V."/>
            <person name="Vij S."/>
            <person name="Kapur A."/>
            <person name="Khurana P."/>
            <person name="Khurana P."/>
            <person name="Khurana J.P."/>
            <person name="Tyagi A.K."/>
            <person name="Gaikwad K."/>
            <person name="Singh A."/>
            <person name="Dalal V."/>
            <person name="Srivastava S."/>
            <person name="Dixit A."/>
            <person name="Pal A.K."/>
            <person name="Ghazi I.A."/>
            <person name="Yadav M."/>
            <person name="Pandit A."/>
            <person name="Bhargava A."/>
            <person name="Sureshbabu K."/>
            <person name="Batra K."/>
            <person name="Sharma T.R."/>
            <person name="Mohapatra T."/>
            <person name="Singh N.K."/>
            <person name="Messing J."/>
            <person name="Nelson A.B."/>
            <person name="Fuks G."/>
            <person name="Kavchok S."/>
            <person name="Keizer G."/>
            <person name="Linton E."/>
            <person name="Llaca V."/>
            <person name="Song R."/>
            <person name="Tanyolac B."/>
            <person name="Young S."/>
            <person name="Ho-Il K."/>
            <person name="Hahn J.H."/>
            <person name="Sangsakoo G."/>
            <person name="Vanavichit A."/>
            <person name="de Mattos Luiz.A.T."/>
            <person name="Zimmer P.D."/>
            <person name="Malone G."/>
            <person name="Dellagostin O."/>
            <person name="de Oliveira A.C."/>
            <person name="Bevan M."/>
            <person name="Bancroft I."/>
            <person name="Minx P."/>
            <person name="Cordum H."/>
            <person name="Wilson R."/>
            <person name="Cheng Z."/>
            <person name="Jin W."/>
            <person name="Jiang J."/>
            <person name="Leong S.A."/>
            <person name="Iwama H."/>
            <person name="Gojobori T."/>
            <person name="Itoh T."/>
            <person name="Niimura Y."/>
            <person name="Fujii Y."/>
            <person name="Habara T."/>
            <person name="Sakai H."/>
            <person name="Sato Y."/>
            <person name="Wilson G."/>
            <person name="Kumar K."/>
            <person name="McCouch S."/>
            <person name="Juretic N."/>
            <person name="Hoen D."/>
            <person name="Wright S."/>
            <person name="Bruskiewich R."/>
            <person name="Bureau T."/>
            <person name="Miyao A."/>
            <person name="Hirochika H."/>
            <person name="Nishikawa T."/>
            <person name="Kadowaki K."/>
            <person name="Sugiura M."/>
            <person name="Burr B."/>
            <person name="Sasaki T."/>
        </authorList>
    </citation>
    <scope>NUCLEOTIDE SEQUENCE [LARGE SCALE GENOMIC DNA]</scope>
    <source>
        <strain evidence="3">cv. Nipponbare</strain>
    </source>
</reference>
<organism evidence="2 3">
    <name type="scientific">Oryza sativa subsp. japonica</name>
    <name type="common">Rice</name>
    <dbReference type="NCBI Taxonomy" id="39947"/>
    <lineage>
        <taxon>Eukaryota</taxon>
        <taxon>Viridiplantae</taxon>
        <taxon>Streptophyta</taxon>
        <taxon>Embryophyta</taxon>
        <taxon>Tracheophyta</taxon>
        <taxon>Spermatophyta</taxon>
        <taxon>Magnoliopsida</taxon>
        <taxon>Liliopsida</taxon>
        <taxon>Poales</taxon>
        <taxon>Poaceae</taxon>
        <taxon>BOP clade</taxon>
        <taxon>Oryzoideae</taxon>
        <taxon>Oryzeae</taxon>
        <taxon>Oryzinae</taxon>
        <taxon>Oryza</taxon>
        <taxon>Oryza sativa</taxon>
    </lineage>
</organism>
<proteinExistence type="predicted"/>
<protein>
    <submittedName>
        <fullName evidence="2">OSJNBa0095H06.10 protein</fullName>
    </submittedName>
</protein>
<keyword evidence="1" id="KW-0812">Transmembrane</keyword>
<evidence type="ECO:0000313" key="2">
    <source>
        <dbReference type="EMBL" id="CAD39451.2"/>
    </source>
</evidence>
<sequence>MDEVDGDSMRHTMGDCVRMESGVKLRRSPNLRRLEFKLERDKFVSYTGMFPSGLGLLAQVGFVALGYLPRVITPASIRQPDRWLTNGQTDGYRAVRPAAATGAGGSIGGQTGRSILLRPAARAWSDQG</sequence>